<gene>
    <name evidence="6" type="ORF">SAMN02745245_00593</name>
</gene>
<feature type="domain" description="PNPLA" evidence="5">
    <location>
        <begin position="4"/>
        <end position="211"/>
    </location>
</feature>
<organism evidence="6 7">
    <name type="scientific">Anaerosphaera aminiphila DSM 21120</name>
    <dbReference type="NCBI Taxonomy" id="1120995"/>
    <lineage>
        <taxon>Bacteria</taxon>
        <taxon>Bacillati</taxon>
        <taxon>Bacillota</taxon>
        <taxon>Tissierellia</taxon>
        <taxon>Tissierellales</taxon>
        <taxon>Peptoniphilaceae</taxon>
        <taxon>Anaerosphaera</taxon>
    </lineage>
</organism>
<dbReference type="InterPro" id="IPR016035">
    <property type="entry name" value="Acyl_Trfase/lysoPLipase"/>
</dbReference>
<accession>A0A1M5QC58</accession>
<dbReference type="SUPFAM" id="SSF52151">
    <property type="entry name" value="FabD/lysophospholipase-like"/>
    <property type="match status" value="1"/>
</dbReference>
<dbReference type="InterPro" id="IPR002641">
    <property type="entry name" value="PNPLA_dom"/>
</dbReference>
<keyword evidence="3 4" id="KW-0443">Lipid metabolism</keyword>
<dbReference type="Gene3D" id="3.40.1090.10">
    <property type="entry name" value="Cytosolic phospholipase A2 catalytic domain"/>
    <property type="match status" value="1"/>
</dbReference>
<dbReference type="Pfam" id="PF01734">
    <property type="entry name" value="Patatin"/>
    <property type="match status" value="1"/>
</dbReference>
<sequence length="396" mass="45121">MYGLVLEGGGAKGAYQIGAYFALVELGFEFEAVVGTSIGSINGAMIAMGEAEKCVELWRTLNLNDLIKEAEVRTVASKTNKQEDKSDEEKEISEVIKAILSDGDEILDSIKSAFMDLLNTKTVSLQPLKDLVSNNIDEEKVRNSKMKFGLVTVNVTDKKAEELYIEDIPKGELNKYIVASCYLPVFKLEPLDGKYYLDGGFYNKVPYNMVEKLNLTPIIVRTGPADIRDLSFPKDAIVIEPRKNHTSVMDFDPVKADELIRIGYFDTYKKIKSLRGNKYYIEDFSEEEAFKIIKDIFFDKLDFFAEDSSFNLSSKYRRLFEEVIPKLSSSLGLRGNYTYADFVAALVEEESERQNIEYLRIYKISELIDELMKKNGIEFANYEVSKFNQLVKRIIK</sequence>
<dbReference type="EMBL" id="FQXI01000002">
    <property type="protein sequence ID" value="SHH11538.1"/>
    <property type="molecule type" value="Genomic_DNA"/>
</dbReference>
<dbReference type="RefSeq" id="WP_073183599.1">
    <property type="nucleotide sequence ID" value="NZ_FQXI01000002.1"/>
</dbReference>
<feature type="short sequence motif" description="GXGXXG" evidence="4">
    <location>
        <begin position="8"/>
        <end position="13"/>
    </location>
</feature>
<reference evidence="6 7" key="1">
    <citation type="submission" date="2016-11" db="EMBL/GenBank/DDBJ databases">
        <authorList>
            <person name="Jaros S."/>
            <person name="Januszkiewicz K."/>
            <person name="Wedrychowicz H."/>
        </authorList>
    </citation>
    <scope>NUCLEOTIDE SEQUENCE [LARGE SCALE GENOMIC DNA]</scope>
    <source>
        <strain evidence="6 7">DSM 21120</strain>
    </source>
</reference>
<evidence type="ECO:0000259" key="5">
    <source>
        <dbReference type="PROSITE" id="PS51635"/>
    </source>
</evidence>
<evidence type="ECO:0000256" key="1">
    <source>
        <dbReference type="ARBA" id="ARBA00022801"/>
    </source>
</evidence>
<dbReference type="GO" id="GO:0016042">
    <property type="term" value="P:lipid catabolic process"/>
    <property type="evidence" value="ECO:0007669"/>
    <property type="project" value="UniProtKB-UniRule"/>
</dbReference>
<keyword evidence="1 4" id="KW-0378">Hydrolase</keyword>
<feature type="short sequence motif" description="GXSXG" evidence="4">
    <location>
        <begin position="35"/>
        <end position="39"/>
    </location>
</feature>
<feature type="active site" description="Nucleophile" evidence="4">
    <location>
        <position position="37"/>
    </location>
</feature>
<dbReference type="InterPro" id="IPR050301">
    <property type="entry name" value="NTE"/>
</dbReference>
<evidence type="ECO:0000256" key="2">
    <source>
        <dbReference type="ARBA" id="ARBA00022963"/>
    </source>
</evidence>
<feature type="active site" description="Proton acceptor" evidence="4">
    <location>
        <position position="198"/>
    </location>
</feature>
<name>A0A1M5QC58_9FIRM</name>
<dbReference type="STRING" id="1120995.SAMN02745245_00593"/>
<evidence type="ECO:0000313" key="6">
    <source>
        <dbReference type="EMBL" id="SHH11538.1"/>
    </source>
</evidence>
<evidence type="ECO:0000256" key="3">
    <source>
        <dbReference type="ARBA" id="ARBA00023098"/>
    </source>
</evidence>
<dbReference type="OrthoDB" id="9770965at2"/>
<dbReference type="PANTHER" id="PTHR14226">
    <property type="entry name" value="NEUROPATHY TARGET ESTERASE/SWISS CHEESE D.MELANOGASTER"/>
    <property type="match status" value="1"/>
</dbReference>
<evidence type="ECO:0000256" key="4">
    <source>
        <dbReference type="PROSITE-ProRule" id="PRU01161"/>
    </source>
</evidence>
<evidence type="ECO:0000313" key="7">
    <source>
        <dbReference type="Proteomes" id="UP000184032"/>
    </source>
</evidence>
<keyword evidence="7" id="KW-1185">Reference proteome</keyword>
<keyword evidence="2 4" id="KW-0442">Lipid degradation</keyword>
<dbReference type="GO" id="GO:0016787">
    <property type="term" value="F:hydrolase activity"/>
    <property type="evidence" value="ECO:0007669"/>
    <property type="project" value="UniProtKB-UniRule"/>
</dbReference>
<dbReference type="Proteomes" id="UP000184032">
    <property type="component" value="Unassembled WGS sequence"/>
</dbReference>
<feature type="short sequence motif" description="DGA/G" evidence="4">
    <location>
        <begin position="198"/>
        <end position="200"/>
    </location>
</feature>
<dbReference type="PROSITE" id="PS51635">
    <property type="entry name" value="PNPLA"/>
    <property type="match status" value="1"/>
</dbReference>
<protein>
    <submittedName>
        <fullName evidence="6">NTE family protein</fullName>
    </submittedName>
</protein>
<dbReference type="CDD" id="cd07209">
    <property type="entry name" value="Pat_hypo_Ecoli_Z1214_like"/>
    <property type="match status" value="1"/>
</dbReference>
<dbReference type="AlphaFoldDB" id="A0A1M5QC58"/>
<dbReference type="PANTHER" id="PTHR14226:SF29">
    <property type="entry name" value="NEUROPATHY TARGET ESTERASE SWS"/>
    <property type="match status" value="1"/>
</dbReference>
<proteinExistence type="predicted"/>